<dbReference type="AlphaFoldDB" id="A0AAW9X861"/>
<dbReference type="EMBL" id="WTRX01000110">
    <property type="protein sequence ID" value="MWU33887.1"/>
    <property type="molecule type" value="Genomic_DNA"/>
</dbReference>
<dbReference type="InterPro" id="IPR012334">
    <property type="entry name" value="Pectin_lyas_fold"/>
</dbReference>
<protein>
    <recommendedName>
        <fullName evidence="1">Peptidase S74 domain-containing protein</fullName>
    </recommendedName>
</protein>
<comment type="caution">
    <text evidence="2">The sequence shown here is derived from an EMBL/GenBank/DDBJ whole genome shotgun (WGS) entry which is preliminary data.</text>
</comment>
<reference evidence="2 3" key="1">
    <citation type="submission" date="2019-12" db="EMBL/GenBank/DDBJ databases">
        <title>Enteriobacteria Tanzani isolates_8377-8380.</title>
        <authorList>
            <person name="Subbiah M."/>
            <person name="Call D."/>
        </authorList>
    </citation>
    <scope>NUCLEOTIDE SEQUENCE [LARGE SCALE GENOMIC DNA]</scope>
    <source>
        <strain evidence="2 3">8378wB3</strain>
    </source>
</reference>
<dbReference type="Proteomes" id="UP000441160">
    <property type="component" value="Unassembled WGS sequence"/>
</dbReference>
<dbReference type="Gene3D" id="1.10.10.10">
    <property type="entry name" value="Winged helix-like DNA-binding domain superfamily/Winged helix DNA-binding domain"/>
    <property type="match status" value="1"/>
</dbReference>
<feature type="domain" description="Peptidase S74" evidence="1">
    <location>
        <begin position="503"/>
        <end position="655"/>
    </location>
</feature>
<dbReference type="InterPro" id="IPR030392">
    <property type="entry name" value="S74_ICA"/>
</dbReference>
<organism evidence="2 3">
    <name type="scientific">Escherichia coli</name>
    <dbReference type="NCBI Taxonomy" id="562"/>
    <lineage>
        <taxon>Bacteria</taxon>
        <taxon>Pseudomonadati</taxon>
        <taxon>Pseudomonadota</taxon>
        <taxon>Gammaproteobacteria</taxon>
        <taxon>Enterobacterales</taxon>
        <taxon>Enterobacteriaceae</taxon>
        <taxon>Escherichia</taxon>
    </lineage>
</organism>
<dbReference type="InterPro" id="IPR011050">
    <property type="entry name" value="Pectin_lyase_fold/virulence"/>
</dbReference>
<dbReference type="Pfam" id="PF13884">
    <property type="entry name" value="Peptidase_S74"/>
    <property type="match status" value="1"/>
</dbReference>
<accession>A0AAW9X861</accession>
<evidence type="ECO:0000313" key="2">
    <source>
        <dbReference type="EMBL" id="MWU33887.1"/>
    </source>
</evidence>
<evidence type="ECO:0000259" key="1">
    <source>
        <dbReference type="PROSITE" id="PS51688"/>
    </source>
</evidence>
<dbReference type="Gene3D" id="2.160.20.10">
    <property type="entry name" value="Single-stranded right-handed beta-helix, Pectin lyase-like"/>
    <property type="match status" value="1"/>
</dbReference>
<dbReference type="CDD" id="cd10144">
    <property type="entry name" value="Peptidase_S74_CIMCD"/>
    <property type="match status" value="1"/>
</dbReference>
<sequence>MQKAQELSAAGGGTIVFPRPLYMVHQDPTEFSSANATLNVAALRIPFDNIILRGQGWNSTTIRAYNTDAAYGVIQWSKPPLENGTTKVRGVGLQDICIDGNYLWNGTPYARQTEGIVGAGIEGLTIRGLKVKNCSHYALGLQNGGYKGCSIDGFWSENTGADGIDIKDNGSVSRAFQLNNIFVFNFGQLDEPAHPWAGVDVMSLAPKVSNVYVSDFGNVGAPGAGVRIKQGIIGDTVSRGTGGVWSDVTNITVIQNRFKSTDSDIIGLHIKSPFVNYSNISCLGYDGGRIGASVWIEERYCNGSNIQCANAITGYQTTTASGASDRQFGDAEACSVTNIVCRDTNVALRLNRKYQKLTNVTLRNCPVGIESGGSNTGKIIIDGLHLESVTDPFNQMGGVFHCITNVTGPQSDDYQVGLGEIRDSSGFARTAVLSKNAVGLYVSSTEASAGTEVARFASAVVNINTNMSVNGNIQPSAANTRTVGTSSSPFAGGFTQAAYTVTSDERQKSRPVMLARGSLEPVQTTDSRLMEAPYADDILDAWAEVDFVQFQFIDRIEAKGDDGARWHVGIIAQRAQEAFIRHGLDPHQFAFFCYDKWESSPEVLDEETGDVVVPAVEAGSRYGIRYEEALVMEAALHRRNHQRLLSQFEALAERVGNLEAK</sequence>
<proteinExistence type="predicted"/>
<gene>
    <name evidence="2" type="ORF">GP944_24895</name>
</gene>
<dbReference type="SUPFAM" id="SSF51126">
    <property type="entry name" value="Pectin lyase-like"/>
    <property type="match status" value="1"/>
</dbReference>
<dbReference type="InterPro" id="IPR036388">
    <property type="entry name" value="WH-like_DNA-bd_sf"/>
</dbReference>
<name>A0AAW9X861_ECOLX</name>
<evidence type="ECO:0000313" key="3">
    <source>
        <dbReference type="Proteomes" id="UP000441160"/>
    </source>
</evidence>
<dbReference type="PROSITE" id="PS51688">
    <property type="entry name" value="ICA"/>
    <property type="match status" value="1"/>
</dbReference>